<dbReference type="AlphaFoldDB" id="A0A2D0KX58"/>
<accession>A0A2D0KX58</accession>
<proteinExistence type="predicted"/>
<evidence type="ECO:0000313" key="1">
    <source>
        <dbReference type="EMBL" id="PHM68014.1"/>
    </source>
</evidence>
<reference evidence="1 2" key="1">
    <citation type="journal article" date="2017" name="Nat. Microbiol.">
        <title>Natural product diversity associated with the nematode symbionts Photorhabdus and Xenorhabdus.</title>
        <authorList>
            <person name="Tobias N.J."/>
            <person name="Wolff H."/>
            <person name="Djahanschiri B."/>
            <person name="Grundmann F."/>
            <person name="Kronenwerth M."/>
            <person name="Shi Y.M."/>
            <person name="Simonyi S."/>
            <person name="Grun P."/>
            <person name="Shapiro-Ilan D."/>
            <person name="Pidot S.J."/>
            <person name="Stinear T.P."/>
            <person name="Ebersberger I."/>
            <person name="Bode H.B."/>
        </authorList>
    </citation>
    <scope>NUCLEOTIDE SEQUENCE [LARGE SCALE GENOMIC DNA]</scope>
    <source>
        <strain evidence="1 2">DSM 17907</strain>
    </source>
</reference>
<dbReference type="Proteomes" id="UP000221101">
    <property type="component" value="Unassembled WGS sequence"/>
</dbReference>
<keyword evidence="2" id="KW-1185">Reference proteome</keyword>
<name>A0A2D0KX58_9GAMM</name>
<evidence type="ECO:0000313" key="2">
    <source>
        <dbReference type="Proteomes" id="UP000221101"/>
    </source>
</evidence>
<dbReference type="RefSeq" id="WP_099143470.1">
    <property type="nucleotide sequence ID" value="NZ_CAWNOR010000093.1"/>
</dbReference>
<dbReference type="EMBL" id="NJCX01000056">
    <property type="protein sequence ID" value="PHM68014.1"/>
    <property type="molecule type" value="Genomic_DNA"/>
</dbReference>
<organism evidence="1 2">
    <name type="scientific">Xenorhabdus kozodoii</name>
    <dbReference type="NCBI Taxonomy" id="351676"/>
    <lineage>
        <taxon>Bacteria</taxon>
        <taxon>Pseudomonadati</taxon>
        <taxon>Pseudomonadota</taxon>
        <taxon>Gammaproteobacteria</taxon>
        <taxon>Enterobacterales</taxon>
        <taxon>Morganellaceae</taxon>
        <taxon>Xenorhabdus</taxon>
    </lineage>
</organism>
<gene>
    <name evidence="1" type="ORF">Xkoz_03777</name>
</gene>
<dbReference type="OrthoDB" id="6440730at2"/>
<protein>
    <submittedName>
        <fullName evidence="1">Uncharacterized protein</fullName>
    </submittedName>
</protein>
<comment type="caution">
    <text evidence="1">The sequence shown here is derived from an EMBL/GenBank/DDBJ whole genome shotgun (WGS) entry which is preliminary data.</text>
</comment>
<sequence length="350" mass="39114">MSIVGLKIVNPHDGTSFIFNEKTSPASLVWTDYVSKNTPGIHQSPTDWRYYEWECQIKIPAGYQAHVYPVGFTEFHQGRSGNGFRLTGFSEQIRFSQNGESIIIDGLSLDNFFDNWLTELIKIIAYPQTSGGQAGLKILNNSNFNNSVPPAGFGYVSHKARVYIQGRFDPASIDPRLNYGNCLMFFYNEDPTCMLVHQNGYYSCSRHDGGDRAGWYRVVIFSDIGVRERLEGPGYGLKLRNRDGAVTFSSGVGVLTKPVSLNVSNRGLGDIIPTPGIRYPMLVPAWIGHHLWMEGSTAYSRNLSLTSYGEGALFVGSGDRTYWKASQWGTTNYTTKQPILILDAADYFNF</sequence>